<accession>A0ABD1UQJ2</accession>
<dbReference type="InterPro" id="IPR054722">
    <property type="entry name" value="PolX-like_BBD"/>
</dbReference>
<reference evidence="3" key="1">
    <citation type="submission" date="2024-07" db="EMBL/GenBank/DDBJ databases">
        <title>Two chromosome-level genome assemblies of Korean endemic species Abeliophyllum distichum and Forsythia ovata (Oleaceae).</title>
        <authorList>
            <person name="Jang H."/>
        </authorList>
    </citation>
    <scope>NUCLEOTIDE SEQUENCE [LARGE SCALE GENOMIC DNA]</scope>
</reference>
<dbReference type="Pfam" id="PF22936">
    <property type="entry name" value="Pol_BBD"/>
    <property type="match status" value="1"/>
</dbReference>
<evidence type="ECO:0000259" key="1">
    <source>
        <dbReference type="Pfam" id="PF22936"/>
    </source>
</evidence>
<keyword evidence="3" id="KW-1185">Reference proteome</keyword>
<dbReference type="Proteomes" id="UP001604336">
    <property type="component" value="Unassembled WGS sequence"/>
</dbReference>
<dbReference type="PANTHER" id="PTHR47592">
    <property type="entry name" value="PBF68 PROTEIN"/>
    <property type="match status" value="1"/>
</dbReference>
<proteinExistence type="predicted"/>
<evidence type="ECO:0000313" key="2">
    <source>
        <dbReference type="EMBL" id="KAL2526728.1"/>
    </source>
</evidence>
<dbReference type="EMBL" id="JBFOLK010000003">
    <property type="protein sequence ID" value="KAL2526728.1"/>
    <property type="molecule type" value="Genomic_DNA"/>
</dbReference>
<organism evidence="2 3">
    <name type="scientific">Abeliophyllum distichum</name>
    <dbReference type="NCBI Taxonomy" id="126358"/>
    <lineage>
        <taxon>Eukaryota</taxon>
        <taxon>Viridiplantae</taxon>
        <taxon>Streptophyta</taxon>
        <taxon>Embryophyta</taxon>
        <taxon>Tracheophyta</taxon>
        <taxon>Spermatophyta</taxon>
        <taxon>Magnoliopsida</taxon>
        <taxon>eudicotyledons</taxon>
        <taxon>Gunneridae</taxon>
        <taxon>Pentapetalae</taxon>
        <taxon>asterids</taxon>
        <taxon>lamiids</taxon>
        <taxon>Lamiales</taxon>
        <taxon>Oleaceae</taxon>
        <taxon>Forsythieae</taxon>
        <taxon>Abeliophyllum</taxon>
    </lineage>
</organism>
<sequence>MGFWGDMKVSVFHPNFTHKFTQSLTISSYGLILKIFRNFDFLQGMSMKSHLKDLLAMNLPLPCTQMAIPHKFLLDYMPVKICSTCNDAVLFHEDYFHWSSRNCEANPIDRYSMFVKFCSSGLHTLGLHNSADIEFSGLWKQVEPFSELIGPYWTLWTARGSVLEILLLLDRLLFLQESRNMTSSGGSVTLGNDTIACVLEIGRIELKMTCGKTLVLDQVQHVPEVRRNLVSGSYLIQRGFKVVMERIKL</sequence>
<name>A0ABD1UQJ2_9LAMI</name>
<evidence type="ECO:0000313" key="3">
    <source>
        <dbReference type="Proteomes" id="UP001604336"/>
    </source>
</evidence>
<dbReference type="AlphaFoldDB" id="A0ABD1UQJ2"/>
<gene>
    <name evidence="2" type="ORF">Adt_11782</name>
</gene>
<protein>
    <submittedName>
        <fullName evidence="2">Methyltranfer dom domain-containing protein</fullName>
    </submittedName>
</protein>
<comment type="caution">
    <text evidence="2">The sequence shown here is derived from an EMBL/GenBank/DDBJ whole genome shotgun (WGS) entry which is preliminary data.</text>
</comment>
<dbReference type="PANTHER" id="PTHR47592:SF27">
    <property type="entry name" value="OS08G0421700 PROTEIN"/>
    <property type="match status" value="1"/>
</dbReference>
<feature type="domain" description="Retrovirus-related Pol polyprotein from transposon TNT 1-94-like beta-barrel" evidence="1">
    <location>
        <begin position="183"/>
        <end position="240"/>
    </location>
</feature>